<dbReference type="Gene3D" id="3.40.630.30">
    <property type="match status" value="1"/>
</dbReference>
<dbReference type="RefSeq" id="WP_305170288.1">
    <property type="nucleotide sequence ID" value="NZ_JAUUUU010000003.1"/>
</dbReference>
<keyword evidence="2" id="KW-1185">Reference proteome</keyword>
<dbReference type="EMBL" id="JAUUUU010000003">
    <property type="protein sequence ID" value="MDP1520714.1"/>
    <property type="molecule type" value="Genomic_DNA"/>
</dbReference>
<dbReference type="PANTHER" id="PTHR47017:SF1">
    <property type="entry name" value="ACYL-COA"/>
    <property type="match status" value="1"/>
</dbReference>
<accession>A0AAW8B596</accession>
<evidence type="ECO:0000313" key="1">
    <source>
        <dbReference type="EMBL" id="MDP1520714.1"/>
    </source>
</evidence>
<dbReference type="PANTHER" id="PTHR47017">
    <property type="entry name" value="ACYL-COA"/>
    <property type="match status" value="1"/>
</dbReference>
<name>A0AAW8B596_9GAMM</name>
<evidence type="ECO:0000313" key="2">
    <source>
        <dbReference type="Proteomes" id="UP001178354"/>
    </source>
</evidence>
<dbReference type="Proteomes" id="UP001178354">
    <property type="component" value="Unassembled WGS sequence"/>
</dbReference>
<protein>
    <submittedName>
        <fullName evidence="1">GNAT family N-acetyltransferase</fullName>
    </submittedName>
</protein>
<proteinExistence type="predicted"/>
<comment type="caution">
    <text evidence="1">The sequence shown here is derived from an EMBL/GenBank/DDBJ whole genome shotgun (WGS) entry which is preliminary data.</text>
</comment>
<dbReference type="Pfam" id="PF04339">
    <property type="entry name" value="FemAB_like"/>
    <property type="match status" value="1"/>
</dbReference>
<sequence length="381" mass="44352">MDIRVLNSIDECDASVWDGLYNSSYPFLQHRFLSLLEHSGSASTATGWQPCHLLLTEKRRTIGALPMYLKHHSWGEYVFDWTWAEAYQRQNMAYYPKLLSAVPFTPAVGPRLALAPNIELARVAPLLLSAIHKLADDKDISSWHLLFAEPTLIQAMGKAGALLRSNVQYLWENRGYRHFDDFLAALSSRKRKNISRERRELANKGLAVRRLRNGEITPEWWEFFYQVYHSTYHKHSGNQGYLTKSFFDRLGEVMDGQLMMAVAERDDEKVAAALFFYDDESLYGRYWGCIQEYDFLHFELCYYQGIEFAIEADLAHFDAGAQGEHKVRRGFEPRENCSAHWIRNVDFAIAIKRFVTEERQYVLDYIQDTRRQLPYKTDNGG</sequence>
<organism evidence="1 2">
    <name type="scientific">Porticoccus litoralis</name>
    <dbReference type="NCBI Taxonomy" id="434086"/>
    <lineage>
        <taxon>Bacteria</taxon>
        <taxon>Pseudomonadati</taxon>
        <taxon>Pseudomonadota</taxon>
        <taxon>Gammaproteobacteria</taxon>
        <taxon>Cellvibrionales</taxon>
        <taxon>Porticoccaceae</taxon>
        <taxon>Porticoccus</taxon>
    </lineage>
</organism>
<dbReference type="AlphaFoldDB" id="A0AAW8B596"/>
<gene>
    <name evidence="1" type="ORF">Q8A57_07035</name>
</gene>
<reference evidence="1" key="2">
    <citation type="submission" date="2023-08" db="EMBL/GenBank/DDBJ databases">
        <authorList>
            <person name="Luo J."/>
        </authorList>
    </citation>
    <scope>NUCLEOTIDE SEQUENCE</scope>
    <source>
        <strain evidence="1">DSM 25064</strain>
    </source>
</reference>
<dbReference type="SUPFAM" id="SSF55729">
    <property type="entry name" value="Acyl-CoA N-acyltransferases (Nat)"/>
    <property type="match status" value="1"/>
</dbReference>
<reference evidence="1" key="1">
    <citation type="journal article" date="2010" name="Int. J. Syst. Evol. Microbiol.">
        <title>Porticoccus litoralis gen. nov., sp. nov., a gammaproteobacterium isolated from the Yellow Sea.</title>
        <authorList>
            <person name="Oh H.M."/>
            <person name="Kim H."/>
            <person name="Kim K.M."/>
            <person name="Min G.S."/>
            <person name="Cho J.C."/>
        </authorList>
    </citation>
    <scope>NUCLEOTIDE SEQUENCE</scope>
    <source>
        <strain evidence="1">DSM 25064</strain>
    </source>
</reference>
<dbReference type="InterPro" id="IPR007434">
    <property type="entry name" value="FemAB-like"/>
</dbReference>
<dbReference type="InterPro" id="IPR016181">
    <property type="entry name" value="Acyl_CoA_acyltransferase"/>
</dbReference>